<organism evidence="4">
    <name type="scientific">Thermosporothrix sp. COM3</name>
    <dbReference type="NCBI Taxonomy" id="2490863"/>
    <lineage>
        <taxon>Bacteria</taxon>
        <taxon>Bacillati</taxon>
        <taxon>Chloroflexota</taxon>
        <taxon>Ktedonobacteria</taxon>
        <taxon>Ktedonobacterales</taxon>
        <taxon>Thermosporotrichaceae</taxon>
        <taxon>Thermosporothrix</taxon>
    </lineage>
</organism>
<evidence type="ECO:0000256" key="1">
    <source>
        <dbReference type="ARBA" id="ARBA00008520"/>
    </source>
</evidence>
<dbReference type="CDD" id="cd13585">
    <property type="entry name" value="PBP2_TMBP_like"/>
    <property type="match status" value="1"/>
</dbReference>
<dbReference type="GO" id="GO:1901982">
    <property type="term" value="F:maltose binding"/>
    <property type="evidence" value="ECO:0007669"/>
    <property type="project" value="TreeGrafter"/>
</dbReference>
<dbReference type="PANTHER" id="PTHR30061">
    <property type="entry name" value="MALTOSE-BINDING PERIPLASMIC PROTEIN"/>
    <property type="match status" value="1"/>
</dbReference>
<dbReference type="InterPro" id="IPR006311">
    <property type="entry name" value="TAT_signal"/>
</dbReference>
<evidence type="ECO:0008006" key="5">
    <source>
        <dbReference type="Google" id="ProtNLM"/>
    </source>
</evidence>
<reference evidence="4" key="1">
    <citation type="submission" date="2018-12" db="EMBL/GenBank/DDBJ databases">
        <title>Novel natural products biosynthetic potential of the class Ktedonobacteria.</title>
        <authorList>
            <person name="Zheng Y."/>
            <person name="Saitou A."/>
            <person name="Wang C.M."/>
            <person name="Toyoda A."/>
            <person name="Minakuchi Y."/>
            <person name="Sekiguchi Y."/>
            <person name="Ueda K."/>
            <person name="Takano H."/>
            <person name="Sakai Y."/>
            <person name="Yokota A."/>
            <person name="Yabe S."/>
        </authorList>
    </citation>
    <scope>NUCLEOTIDE SEQUENCE</scope>
    <source>
        <strain evidence="4">COM3</strain>
    </source>
</reference>
<dbReference type="GO" id="GO:0055052">
    <property type="term" value="C:ATP-binding cassette (ABC) transporter complex, substrate-binding subunit-containing"/>
    <property type="evidence" value="ECO:0007669"/>
    <property type="project" value="TreeGrafter"/>
</dbReference>
<dbReference type="EMBL" id="AP019376">
    <property type="protein sequence ID" value="BBH90026.1"/>
    <property type="molecule type" value="Genomic_DNA"/>
</dbReference>
<sequence length="438" mass="48851">MTISIQHPDERPALTRRRVLKLGGALASTAFAVPTILSACGGTNSLTGGTSDKTLRVYWNAGHAYQVYKKVIEQFEQDHQGWKVKLELYQWPDLRTKLMANFQANDTPDLVEEPGGWVQEFGLTGKLRSLQDFINKDKQSSGFPDDWQDYTVQRNTVNGEVYGVQLHLTCTLCFYNTEMFEKAGIKTFPTTWDDFLAACKELTGKGVYGVALNQDAGYAWPWFLQNGARIYDPEKKVLDLDNERAFEALQFQSDLIHKHKVAPVPVATGSYDGPQKLFSARRAAIILTGPWDIKPILEGSKDLKWNIAQALKQQTQATTAAGSSMMIPKAAKNPEMAWELLKRLVALDVELAATKEARMTMPRKSWGNHPDVKQMDLIAPFGQGLTYAQFSGAELEKTGKSGTINDLFNKAYQDVIYKQRPAADALKEFVATGNKALS</sequence>
<dbReference type="AlphaFoldDB" id="A0A455SQY3"/>
<dbReference type="Pfam" id="PF01547">
    <property type="entry name" value="SBP_bac_1"/>
    <property type="match status" value="1"/>
</dbReference>
<dbReference type="GO" id="GO:0042956">
    <property type="term" value="P:maltodextrin transmembrane transport"/>
    <property type="evidence" value="ECO:0007669"/>
    <property type="project" value="TreeGrafter"/>
</dbReference>
<dbReference type="PROSITE" id="PS51318">
    <property type="entry name" value="TAT"/>
    <property type="match status" value="1"/>
</dbReference>
<dbReference type="InterPro" id="IPR006059">
    <property type="entry name" value="SBP"/>
</dbReference>
<comment type="similarity">
    <text evidence="1">Belongs to the bacterial solute-binding protein 1 family.</text>
</comment>
<keyword evidence="3" id="KW-0732">Signal</keyword>
<keyword evidence="2" id="KW-0813">Transport</keyword>
<name>A0A455SQY3_9CHLR</name>
<dbReference type="SUPFAM" id="SSF53850">
    <property type="entry name" value="Periplasmic binding protein-like II"/>
    <property type="match status" value="1"/>
</dbReference>
<gene>
    <name evidence="4" type="ORF">KTC_47770</name>
</gene>
<dbReference type="PANTHER" id="PTHR30061:SF50">
    <property type="entry name" value="MALTOSE_MALTODEXTRIN-BINDING PERIPLASMIC PROTEIN"/>
    <property type="match status" value="1"/>
</dbReference>
<evidence type="ECO:0000256" key="2">
    <source>
        <dbReference type="ARBA" id="ARBA00022448"/>
    </source>
</evidence>
<evidence type="ECO:0000256" key="3">
    <source>
        <dbReference type="ARBA" id="ARBA00022729"/>
    </source>
</evidence>
<dbReference type="GO" id="GO:0015768">
    <property type="term" value="P:maltose transport"/>
    <property type="evidence" value="ECO:0007669"/>
    <property type="project" value="TreeGrafter"/>
</dbReference>
<proteinExistence type="inferred from homology"/>
<evidence type="ECO:0000313" key="4">
    <source>
        <dbReference type="EMBL" id="BBH90026.1"/>
    </source>
</evidence>
<dbReference type="Gene3D" id="3.40.190.10">
    <property type="entry name" value="Periplasmic binding protein-like II"/>
    <property type="match status" value="2"/>
</dbReference>
<accession>A0A455SQY3</accession>
<protein>
    <recommendedName>
        <fullName evidence="5">Sugar ABC transporter substrate-binding protein</fullName>
    </recommendedName>
</protein>